<proteinExistence type="predicted"/>
<evidence type="ECO:0000313" key="1">
    <source>
        <dbReference type="EMBL" id="KAE9159733.1"/>
    </source>
</evidence>
<name>A0A6A3V4P8_9STRA</name>
<organism evidence="1 2">
    <name type="scientific">Phytophthora fragariae</name>
    <dbReference type="NCBI Taxonomy" id="53985"/>
    <lineage>
        <taxon>Eukaryota</taxon>
        <taxon>Sar</taxon>
        <taxon>Stramenopiles</taxon>
        <taxon>Oomycota</taxon>
        <taxon>Peronosporomycetes</taxon>
        <taxon>Peronosporales</taxon>
        <taxon>Peronosporaceae</taxon>
        <taxon>Phytophthora</taxon>
    </lineage>
</organism>
<gene>
    <name evidence="1" type="ORF">PF005_g31927</name>
</gene>
<sequence>MLPATREQKLGVSLRATGVHLCNVYGGVIMLEAKAAMVSALHQVSYFRGKITQKWRGRRLWLETSSRRGPLWRAALDAEAQRTVA</sequence>
<dbReference type="Proteomes" id="UP000433483">
    <property type="component" value="Unassembled WGS sequence"/>
</dbReference>
<protein>
    <submittedName>
        <fullName evidence="1">Uncharacterized protein</fullName>
    </submittedName>
</protein>
<evidence type="ECO:0000313" key="2">
    <source>
        <dbReference type="Proteomes" id="UP000433483"/>
    </source>
</evidence>
<comment type="caution">
    <text evidence="1">The sequence shown here is derived from an EMBL/GenBank/DDBJ whole genome shotgun (WGS) entry which is preliminary data.</text>
</comment>
<accession>A0A6A3V4P8</accession>
<dbReference type="AlphaFoldDB" id="A0A6A3V4P8"/>
<keyword evidence="2" id="KW-1185">Reference proteome</keyword>
<dbReference type="EMBL" id="QXGB01007059">
    <property type="protein sequence ID" value="KAE9159733.1"/>
    <property type="molecule type" value="Genomic_DNA"/>
</dbReference>
<reference evidence="1 2" key="1">
    <citation type="submission" date="2018-08" db="EMBL/GenBank/DDBJ databases">
        <title>Genomic investigation of the strawberry pathogen Phytophthora fragariae indicates pathogenicity is determined by transcriptional variation in three key races.</title>
        <authorList>
            <person name="Adams T.M."/>
            <person name="Armitage A.D."/>
            <person name="Sobczyk M.K."/>
            <person name="Bates H.J."/>
            <person name="Dunwell J.M."/>
            <person name="Nellist C.F."/>
            <person name="Harrison R.J."/>
        </authorList>
    </citation>
    <scope>NUCLEOTIDE SEQUENCE [LARGE SCALE GENOMIC DNA]</scope>
    <source>
        <strain evidence="1 2">NOV-27</strain>
    </source>
</reference>